<dbReference type="AlphaFoldDB" id="A0A0G1C2K6"/>
<dbReference type="GO" id="GO:0005737">
    <property type="term" value="C:cytoplasm"/>
    <property type="evidence" value="ECO:0007669"/>
    <property type="project" value="UniProtKB-SubCell"/>
</dbReference>
<dbReference type="GO" id="GO:0004176">
    <property type="term" value="F:ATP-dependent peptidase activity"/>
    <property type="evidence" value="ECO:0007669"/>
    <property type="project" value="UniProtKB-UniRule"/>
</dbReference>
<evidence type="ECO:0000256" key="10">
    <source>
        <dbReference type="HAMAP-Rule" id="MF_01973"/>
    </source>
</evidence>
<dbReference type="InterPro" id="IPR015947">
    <property type="entry name" value="PUA-like_sf"/>
</dbReference>
<comment type="catalytic activity">
    <reaction evidence="9 10 11 14">
        <text>Hydrolysis of proteins in presence of ATP.</text>
        <dbReference type="EC" id="3.4.21.53"/>
    </reaction>
</comment>
<sequence length="781" mass="86807">MATFLEKTLPLVTLREGVVFPHTEAVLTFGRPQSNAGIEAAFRTDRLIVFVTQRNPNVTEPGLKDVYSIGTLCSIERILKTNGEINALVKGLTRVRIKDLTASHPFLIATVEELAEIIEESDEVTALTKHISSNFKHAVNIGKSVDFLMFMRTMSGVSSSEMADQVAASLDISTEKKQILLEVLEVKTRLELVSQHLSQELKILEIERSIDSKTQKKFDKSMRETVLRERIRTIQKELGEGEEEDNKEVAEYKDKIKKAKMPVEVKTKALKELKRLAGMGSFNPEAGYIRTYLDWLCELPWSYSSPNNVRMLKAEKILEADHYGLEEVKERITEYLAVMQLKKKYKSADKKYMDAVTPTILCFVGPPGVGKTSIGRSIAKALKRQFIKVSLGGIRDEAEIRGHRRTYVGALPGRIIQGIKTAKTNNPVFMLDEIDKVGNDFRGDPSAALLEALDPEQNKGFSDHYLEVPFDLSQVMFITTANILDTIPPALRDRLEVIHFSGYTAEEKEKIAVKYLINKTLAANGLSKSLVSLPVAVIKKIIDRFTREAGVRNLEREISKIMRKIAKKVTSGKRGPFKLTLKNLGGYLGPEKITPVLKEKKDDVGVATGMAWTEAGGDVLFIEVAAIPGKGKITLTGQLGEVMKESAQAAFSYVRSRWQELGLKKDFYQSIDIHVHVPEGAVPKDGPSAGITIATAIISALTKKKVKKTVAMTGEITLRGRILEIGGIKEKVIAAHRAGITTVILPAADKKYLEKIPAKVQKDIQFHFVSHLDEVLFLAFV</sequence>
<comment type="induction">
    <text evidence="10">By heat shock.</text>
</comment>
<dbReference type="GO" id="GO:0005524">
    <property type="term" value="F:ATP binding"/>
    <property type="evidence" value="ECO:0007669"/>
    <property type="project" value="UniProtKB-UniRule"/>
</dbReference>
<dbReference type="InterPro" id="IPR003593">
    <property type="entry name" value="AAA+_ATPase"/>
</dbReference>
<feature type="active site" evidence="10 12">
    <location>
        <position position="731"/>
    </location>
</feature>
<dbReference type="Pfam" id="PF02190">
    <property type="entry name" value="LON_substr_bdg"/>
    <property type="match status" value="1"/>
</dbReference>
<dbReference type="PIRSF" id="PIRSF001174">
    <property type="entry name" value="Lon_proteas"/>
    <property type="match status" value="1"/>
</dbReference>
<dbReference type="FunFam" id="1.20.5.5270:FF:000002">
    <property type="entry name" value="Lon protease homolog"/>
    <property type="match status" value="1"/>
</dbReference>
<reference evidence="18 19" key="1">
    <citation type="journal article" date="2015" name="Nature">
        <title>rRNA introns, odd ribosomes, and small enigmatic genomes across a large radiation of phyla.</title>
        <authorList>
            <person name="Brown C.T."/>
            <person name="Hug L.A."/>
            <person name="Thomas B.C."/>
            <person name="Sharon I."/>
            <person name="Castelle C.J."/>
            <person name="Singh A."/>
            <person name="Wilkins M.J."/>
            <person name="Williams K.H."/>
            <person name="Banfield J.F."/>
        </authorList>
    </citation>
    <scope>NUCLEOTIDE SEQUENCE [LARGE SCALE GENOMIC DNA]</scope>
</reference>
<dbReference type="InterPro" id="IPR003111">
    <property type="entry name" value="Lon_prtase_N"/>
</dbReference>
<comment type="subcellular location">
    <subcellularLocation>
        <location evidence="1 10 11">Cytoplasm</location>
    </subcellularLocation>
</comment>
<evidence type="ECO:0000256" key="1">
    <source>
        <dbReference type="ARBA" id="ARBA00004496"/>
    </source>
</evidence>
<dbReference type="Pfam" id="PF00004">
    <property type="entry name" value="AAA"/>
    <property type="match status" value="1"/>
</dbReference>
<dbReference type="InterPro" id="IPR046336">
    <property type="entry name" value="Lon_prtase_N_sf"/>
</dbReference>
<evidence type="ECO:0000256" key="9">
    <source>
        <dbReference type="ARBA" id="ARBA00050665"/>
    </source>
</evidence>
<dbReference type="Pfam" id="PF22667">
    <property type="entry name" value="Lon_lid"/>
    <property type="match status" value="1"/>
</dbReference>
<evidence type="ECO:0000256" key="12">
    <source>
        <dbReference type="PIRSR" id="PIRSR001174-1"/>
    </source>
</evidence>
<evidence type="ECO:0000256" key="2">
    <source>
        <dbReference type="ARBA" id="ARBA00022490"/>
    </source>
</evidence>
<evidence type="ECO:0000259" key="17">
    <source>
        <dbReference type="PROSITE" id="PS51787"/>
    </source>
</evidence>
<evidence type="ECO:0000313" key="18">
    <source>
        <dbReference type="EMBL" id="KKS79905.1"/>
    </source>
</evidence>
<comment type="similarity">
    <text evidence="10 11 14 15">Belongs to the peptidase S16 family.</text>
</comment>
<dbReference type="Gene3D" id="1.10.8.60">
    <property type="match status" value="1"/>
</dbReference>
<dbReference type="PRINTS" id="PR00830">
    <property type="entry name" value="ENDOLAPTASE"/>
</dbReference>
<evidence type="ECO:0000256" key="4">
    <source>
        <dbReference type="ARBA" id="ARBA00022741"/>
    </source>
</evidence>
<dbReference type="EMBL" id="LCEW01000026">
    <property type="protein sequence ID" value="KKS79905.1"/>
    <property type="molecule type" value="Genomic_DNA"/>
</dbReference>
<dbReference type="InterPro" id="IPR020568">
    <property type="entry name" value="Ribosomal_Su5_D2-typ_SF"/>
</dbReference>
<dbReference type="InterPro" id="IPR008268">
    <property type="entry name" value="Peptidase_S16_AS"/>
</dbReference>
<evidence type="ECO:0000256" key="14">
    <source>
        <dbReference type="PROSITE-ProRule" id="PRU01122"/>
    </source>
</evidence>
<feature type="binding site" evidence="10 13">
    <location>
        <begin position="365"/>
        <end position="372"/>
    </location>
    <ligand>
        <name>ATP</name>
        <dbReference type="ChEBI" id="CHEBI:30616"/>
    </ligand>
</feature>
<evidence type="ECO:0000256" key="13">
    <source>
        <dbReference type="PIRSR" id="PIRSR001174-2"/>
    </source>
</evidence>
<dbReference type="Gene3D" id="1.20.58.1480">
    <property type="match status" value="1"/>
</dbReference>
<gene>
    <name evidence="10" type="primary">lon</name>
    <name evidence="18" type="ORF">UV54_C0026G0013</name>
</gene>
<name>A0A0G1C2K6_9BACT</name>
<accession>A0A0G1C2K6</accession>
<organism evidence="18 19">
    <name type="scientific">Candidatus Beckwithbacteria bacterium GW2011_GWA2_43_10</name>
    <dbReference type="NCBI Taxonomy" id="1618369"/>
    <lineage>
        <taxon>Bacteria</taxon>
        <taxon>Candidatus Beckwithiibacteriota</taxon>
    </lineage>
</organism>
<keyword evidence="7 10" id="KW-0067">ATP-binding</keyword>
<dbReference type="Proteomes" id="UP000034213">
    <property type="component" value="Unassembled WGS sequence"/>
</dbReference>
<dbReference type="GO" id="GO:0016887">
    <property type="term" value="F:ATP hydrolysis activity"/>
    <property type="evidence" value="ECO:0007669"/>
    <property type="project" value="UniProtKB-UniRule"/>
</dbReference>
<dbReference type="PROSITE" id="PS01046">
    <property type="entry name" value="LON_SER"/>
    <property type="match status" value="1"/>
</dbReference>
<dbReference type="InterPro" id="IPR027065">
    <property type="entry name" value="Lon_Prtase"/>
</dbReference>
<feature type="active site" evidence="10 12">
    <location>
        <position position="688"/>
    </location>
</feature>
<dbReference type="FunFam" id="3.40.50.300:FF:000021">
    <property type="entry name" value="Lon protease homolog"/>
    <property type="match status" value="1"/>
</dbReference>
<dbReference type="InterPro" id="IPR054594">
    <property type="entry name" value="Lon_lid"/>
</dbReference>
<dbReference type="GO" id="GO:0043565">
    <property type="term" value="F:sequence-specific DNA binding"/>
    <property type="evidence" value="ECO:0007669"/>
    <property type="project" value="UniProtKB-UniRule"/>
</dbReference>
<dbReference type="NCBIfam" id="TIGR00763">
    <property type="entry name" value="lon"/>
    <property type="match status" value="1"/>
</dbReference>
<dbReference type="PANTHER" id="PTHR10046">
    <property type="entry name" value="ATP DEPENDENT LON PROTEASE FAMILY MEMBER"/>
    <property type="match status" value="1"/>
</dbReference>
<dbReference type="InterPro" id="IPR008269">
    <property type="entry name" value="Lon_proteolytic"/>
</dbReference>
<keyword evidence="2 10" id="KW-0963">Cytoplasm</keyword>
<dbReference type="InterPro" id="IPR004815">
    <property type="entry name" value="Lon_bac/euk-typ"/>
</dbReference>
<dbReference type="SMART" id="SM00464">
    <property type="entry name" value="LON"/>
    <property type="match status" value="1"/>
</dbReference>
<keyword evidence="6 10" id="KW-0720">Serine protease</keyword>
<dbReference type="Gene3D" id="1.20.5.5270">
    <property type="match status" value="1"/>
</dbReference>
<dbReference type="SUPFAM" id="SSF54211">
    <property type="entry name" value="Ribosomal protein S5 domain 2-like"/>
    <property type="match status" value="1"/>
</dbReference>
<dbReference type="InterPro" id="IPR027417">
    <property type="entry name" value="P-loop_NTPase"/>
</dbReference>
<dbReference type="GO" id="GO:0034605">
    <property type="term" value="P:cellular response to heat"/>
    <property type="evidence" value="ECO:0007669"/>
    <property type="project" value="UniProtKB-UniRule"/>
</dbReference>
<dbReference type="PROSITE" id="PS51786">
    <property type="entry name" value="LON_PROTEOLYTIC"/>
    <property type="match status" value="1"/>
</dbReference>
<keyword evidence="4 10" id="KW-0547">Nucleotide-binding</keyword>
<keyword evidence="8 10" id="KW-0346">Stress response</keyword>
<evidence type="ECO:0000256" key="8">
    <source>
        <dbReference type="ARBA" id="ARBA00023016"/>
    </source>
</evidence>
<dbReference type="HAMAP" id="MF_01973">
    <property type="entry name" value="lon_bact"/>
    <property type="match status" value="1"/>
</dbReference>
<dbReference type="Gene3D" id="3.30.230.10">
    <property type="match status" value="1"/>
</dbReference>
<evidence type="ECO:0000256" key="6">
    <source>
        <dbReference type="ARBA" id="ARBA00022825"/>
    </source>
</evidence>
<dbReference type="EC" id="3.4.21.53" evidence="10 11"/>
<comment type="caution">
    <text evidence="18">The sequence shown here is derived from an EMBL/GenBank/DDBJ whole genome shotgun (WGS) entry which is preliminary data.</text>
</comment>
<dbReference type="SUPFAM" id="SSF52540">
    <property type="entry name" value="P-loop containing nucleoside triphosphate hydrolases"/>
    <property type="match status" value="1"/>
</dbReference>
<dbReference type="SUPFAM" id="SSF88697">
    <property type="entry name" value="PUA domain-like"/>
    <property type="match status" value="1"/>
</dbReference>
<feature type="domain" description="Lon N-terminal" evidence="17">
    <location>
        <begin position="9"/>
        <end position="201"/>
    </location>
</feature>
<dbReference type="GO" id="GO:0004252">
    <property type="term" value="F:serine-type endopeptidase activity"/>
    <property type="evidence" value="ECO:0007669"/>
    <property type="project" value="UniProtKB-UniRule"/>
</dbReference>
<proteinExistence type="evidence at transcript level"/>
<dbReference type="SMART" id="SM00382">
    <property type="entry name" value="AAA"/>
    <property type="match status" value="1"/>
</dbReference>
<keyword evidence="5 10" id="KW-0378">Hydrolase</keyword>
<evidence type="ECO:0000256" key="3">
    <source>
        <dbReference type="ARBA" id="ARBA00022670"/>
    </source>
</evidence>
<evidence type="ECO:0000256" key="5">
    <source>
        <dbReference type="ARBA" id="ARBA00022801"/>
    </source>
</evidence>
<keyword evidence="3 10" id="KW-0645">Protease</keyword>
<comment type="function">
    <text evidence="10">ATP-dependent serine protease that mediates the selective degradation of mutant and abnormal proteins as well as certain short-lived regulatory proteins. Required for cellular homeostasis and for survival from DNA damage and developmental changes induced by stress. Degrades polypeptides processively to yield small peptide fragments that are 5 to 10 amino acids long. Binds to DNA in a double-stranded, site-specific manner.</text>
</comment>
<dbReference type="InterPro" id="IPR003959">
    <property type="entry name" value="ATPase_AAA_core"/>
</dbReference>
<evidence type="ECO:0000313" key="19">
    <source>
        <dbReference type="Proteomes" id="UP000034213"/>
    </source>
</evidence>
<dbReference type="InterPro" id="IPR027543">
    <property type="entry name" value="Lon_bac"/>
</dbReference>
<dbReference type="CDD" id="cd19500">
    <property type="entry name" value="RecA-like_Lon"/>
    <property type="match status" value="1"/>
</dbReference>
<evidence type="ECO:0000259" key="16">
    <source>
        <dbReference type="PROSITE" id="PS51786"/>
    </source>
</evidence>
<feature type="domain" description="Lon proteolytic" evidence="16">
    <location>
        <begin position="601"/>
        <end position="781"/>
    </location>
</feature>
<dbReference type="InterPro" id="IPR014721">
    <property type="entry name" value="Ribsml_uS5_D2-typ_fold_subgr"/>
</dbReference>
<evidence type="ECO:0000256" key="7">
    <source>
        <dbReference type="ARBA" id="ARBA00022840"/>
    </source>
</evidence>
<dbReference type="Gene3D" id="2.30.130.40">
    <property type="entry name" value="LON domain-like"/>
    <property type="match status" value="1"/>
</dbReference>
<dbReference type="STRING" id="1618369.UV54_C0026G0013"/>
<evidence type="ECO:0000256" key="15">
    <source>
        <dbReference type="RuleBase" id="RU000591"/>
    </source>
</evidence>
<evidence type="ECO:0000256" key="11">
    <source>
        <dbReference type="PIRNR" id="PIRNR001174"/>
    </source>
</evidence>
<dbReference type="PATRIC" id="fig|1618369.3.peg.392"/>
<dbReference type="GO" id="GO:0006515">
    <property type="term" value="P:protein quality control for misfolded or incompletely synthesized proteins"/>
    <property type="evidence" value="ECO:0007669"/>
    <property type="project" value="UniProtKB-UniRule"/>
</dbReference>
<protein>
    <recommendedName>
        <fullName evidence="10 11">Lon protease</fullName>
        <ecNumber evidence="10 11">3.4.21.53</ecNumber>
    </recommendedName>
    <alternativeName>
        <fullName evidence="10">ATP-dependent protease La</fullName>
    </alternativeName>
</protein>
<dbReference type="Gene3D" id="3.40.50.300">
    <property type="entry name" value="P-loop containing nucleotide triphosphate hydrolases"/>
    <property type="match status" value="1"/>
</dbReference>
<dbReference type="Pfam" id="PF05362">
    <property type="entry name" value="Lon_C"/>
    <property type="match status" value="1"/>
</dbReference>
<dbReference type="PROSITE" id="PS51787">
    <property type="entry name" value="LON_N"/>
    <property type="match status" value="1"/>
</dbReference>
<comment type="subunit">
    <text evidence="10 11">Homohexamer. Organized in a ring with a central cavity.</text>
</comment>